<dbReference type="EMBL" id="AFPU01000001">
    <property type="protein sequence ID" value="EGP93610.1"/>
    <property type="molecule type" value="Genomic_DNA"/>
</dbReference>
<proteinExistence type="predicted"/>
<dbReference type="Proteomes" id="UP000004440">
    <property type="component" value="Unassembled WGS sequence"/>
</dbReference>
<protein>
    <submittedName>
        <fullName evidence="2">Uncharacterized protein</fullName>
    </submittedName>
</protein>
<keyword evidence="1" id="KW-1133">Transmembrane helix</keyword>
<dbReference type="RefSeq" id="WP_007550406.1">
    <property type="nucleotide sequence ID" value="NZ_AFPU01000001.1"/>
</dbReference>
<organism evidence="2 3">
    <name type="scientific">Nitrosarchaeum koreense MY1</name>
    <dbReference type="NCBI Taxonomy" id="1001994"/>
    <lineage>
        <taxon>Archaea</taxon>
        <taxon>Nitrososphaerota</taxon>
        <taxon>Nitrososphaeria</taxon>
        <taxon>Nitrosopumilales</taxon>
        <taxon>Nitrosopumilaceae</taxon>
        <taxon>Nitrosarchaeum</taxon>
    </lineage>
</organism>
<evidence type="ECO:0000256" key="1">
    <source>
        <dbReference type="SAM" id="Phobius"/>
    </source>
</evidence>
<dbReference type="STRING" id="1001994.MY1_0848"/>
<name>F9CWF8_9ARCH</name>
<accession>F9CWF8</accession>
<gene>
    <name evidence="2" type="ORF">MY1_0848</name>
</gene>
<keyword evidence="3" id="KW-1185">Reference proteome</keyword>
<evidence type="ECO:0000313" key="3">
    <source>
        <dbReference type="Proteomes" id="UP000004440"/>
    </source>
</evidence>
<sequence length="94" mass="10415">MINPTKIILLVLGIILGILLAFGASNFEIIFKNKTDELKDFLNLVAKSTSIVSVSIFVLTVLKKIRIRPTWSYFVMGVAATYSIMTIVILPLLS</sequence>
<comment type="caution">
    <text evidence="2">The sequence shown here is derived from an EMBL/GenBank/DDBJ whole genome shotgun (WGS) entry which is preliminary data.</text>
</comment>
<keyword evidence="1" id="KW-0472">Membrane</keyword>
<feature type="transmembrane region" description="Helical" evidence="1">
    <location>
        <begin position="44"/>
        <end position="62"/>
    </location>
</feature>
<evidence type="ECO:0000313" key="2">
    <source>
        <dbReference type="EMBL" id="EGP93610.1"/>
    </source>
</evidence>
<reference evidence="2 3" key="1">
    <citation type="journal article" date="2011" name="J. Bacteriol.">
        <title>Genome Sequence of an Ammonia-Oxidizing Soil Archaeon, "Candidatus Nitrosoarchaeum koreensis" MY1.</title>
        <authorList>
            <person name="Kim B.K."/>
            <person name="Jung M.Y."/>
            <person name="Yu D.S."/>
            <person name="Park S.J."/>
            <person name="Oh T.K."/>
            <person name="Rhee S.K."/>
            <person name="Kim J.F."/>
        </authorList>
    </citation>
    <scope>NUCLEOTIDE SEQUENCE [LARGE SCALE GENOMIC DNA]</scope>
    <source>
        <strain evidence="2 3">MY1</strain>
    </source>
</reference>
<feature type="transmembrane region" description="Helical" evidence="1">
    <location>
        <begin position="7"/>
        <end position="24"/>
    </location>
</feature>
<dbReference type="AlphaFoldDB" id="F9CWF8"/>
<feature type="transmembrane region" description="Helical" evidence="1">
    <location>
        <begin position="74"/>
        <end position="93"/>
    </location>
</feature>
<keyword evidence="1" id="KW-0812">Transmembrane</keyword>